<evidence type="ECO:0000259" key="14">
    <source>
        <dbReference type="Pfam" id="PF08544"/>
    </source>
</evidence>
<keyword evidence="8 12" id="KW-0547">Nucleotide-binding</keyword>
<dbReference type="AlphaFoldDB" id="A0A6G5QPD4"/>
<dbReference type="GO" id="GO:0004413">
    <property type="term" value="F:homoserine kinase activity"/>
    <property type="evidence" value="ECO:0007669"/>
    <property type="project" value="UniProtKB-UniRule"/>
</dbReference>
<evidence type="ECO:0000256" key="8">
    <source>
        <dbReference type="ARBA" id="ARBA00022741"/>
    </source>
</evidence>
<evidence type="ECO:0000259" key="13">
    <source>
        <dbReference type="Pfam" id="PF00288"/>
    </source>
</evidence>
<dbReference type="KEGG" id="crx:CRECT_1969"/>
<evidence type="ECO:0000256" key="2">
    <source>
        <dbReference type="ARBA" id="ARBA00007370"/>
    </source>
</evidence>
<comment type="subcellular location">
    <subcellularLocation>
        <location evidence="12">Cytoplasm</location>
    </subcellularLocation>
</comment>
<evidence type="ECO:0000256" key="3">
    <source>
        <dbReference type="ARBA" id="ARBA00012078"/>
    </source>
</evidence>
<dbReference type="Gene3D" id="3.30.230.10">
    <property type="match status" value="1"/>
</dbReference>
<dbReference type="GO" id="GO:0005524">
    <property type="term" value="F:ATP binding"/>
    <property type="evidence" value="ECO:0007669"/>
    <property type="project" value="UniProtKB-UniRule"/>
</dbReference>
<accession>A0A6G5QPD4</accession>
<comment type="catalytic activity">
    <reaction evidence="11 12">
        <text>L-homoserine + ATP = O-phospho-L-homoserine + ADP + H(+)</text>
        <dbReference type="Rhea" id="RHEA:13985"/>
        <dbReference type="ChEBI" id="CHEBI:15378"/>
        <dbReference type="ChEBI" id="CHEBI:30616"/>
        <dbReference type="ChEBI" id="CHEBI:57476"/>
        <dbReference type="ChEBI" id="CHEBI:57590"/>
        <dbReference type="ChEBI" id="CHEBI:456216"/>
        <dbReference type="EC" id="2.7.1.39"/>
    </reaction>
</comment>
<evidence type="ECO:0000313" key="15">
    <source>
        <dbReference type="EMBL" id="QCD47575.1"/>
    </source>
</evidence>
<evidence type="ECO:0000256" key="6">
    <source>
        <dbReference type="ARBA" id="ARBA00022679"/>
    </source>
</evidence>
<comment type="similarity">
    <text evidence="2 12">Belongs to the GHMP kinase family. Homoserine kinase subfamily.</text>
</comment>
<dbReference type="InterPro" id="IPR020568">
    <property type="entry name" value="Ribosomal_Su5_D2-typ_SF"/>
</dbReference>
<dbReference type="PROSITE" id="PS00627">
    <property type="entry name" value="GHMP_KINASES_ATP"/>
    <property type="match status" value="1"/>
</dbReference>
<evidence type="ECO:0000256" key="12">
    <source>
        <dbReference type="HAMAP-Rule" id="MF_00384"/>
    </source>
</evidence>
<keyword evidence="12" id="KW-0963">Cytoplasm</keyword>
<evidence type="ECO:0000256" key="11">
    <source>
        <dbReference type="ARBA" id="ARBA00049375"/>
    </source>
</evidence>
<reference evidence="15 16" key="1">
    <citation type="submission" date="2016-07" db="EMBL/GenBank/DDBJ databases">
        <title>Comparative genomics of the Campylobacter concisus group.</title>
        <authorList>
            <person name="Miller W.G."/>
            <person name="Yee E."/>
            <person name="Chapman M.H."/>
            <person name="Huynh S."/>
            <person name="Bono J.L."/>
            <person name="On S.L.W."/>
            <person name="StLeger J."/>
            <person name="Foster G."/>
            <person name="Parker C.T."/>
        </authorList>
    </citation>
    <scope>NUCLEOTIDE SEQUENCE [LARGE SCALE GENOMIC DNA]</scope>
    <source>
        <strain evidence="15 16">ATCC 33238</strain>
    </source>
</reference>
<keyword evidence="9 12" id="KW-0418">Kinase</keyword>
<evidence type="ECO:0000256" key="7">
    <source>
        <dbReference type="ARBA" id="ARBA00022697"/>
    </source>
</evidence>
<dbReference type="PANTHER" id="PTHR20861:SF1">
    <property type="entry name" value="HOMOSERINE KINASE"/>
    <property type="match status" value="1"/>
</dbReference>
<feature type="domain" description="GHMP kinase N-terminal" evidence="13">
    <location>
        <begin position="69"/>
        <end position="137"/>
    </location>
</feature>
<dbReference type="SUPFAM" id="SSF54211">
    <property type="entry name" value="Ribosomal protein S5 domain 2-like"/>
    <property type="match status" value="1"/>
</dbReference>
<feature type="binding site" evidence="12">
    <location>
        <begin position="84"/>
        <end position="94"/>
    </location>
    <ligand>
        <name>ATP</name>
        <dbReference type="ChEBI" id="CHEBI:30616"/>
    </ligand>
</feature>
<dbReference type="InterPro" id="IPR013750">
    <property type="entry name" value="GHMP_kinase_C_dom"/>
</dbReference>
<dbReference type="GO" id="GO:0005737">
    <property type="term" value="C:cytoplasm"/>
    <property type="evidence" value="ECO:0007669"/>
    <property type="project" value="UniProtKB-SubCell"/>
</dbReference>
<comment type="function">
    <text evidence="12">Catalyzes the ATP-dependent phosphorylation of L-homoserine to L-homoserine phosphate.</text>
</comment>
<evidence type="ECO:0000256" key="9">
    <source>
        <dbReference type="ARBA" id="ARBA00022777"/>
    </source>
</evidence>
<evidence type="ECO:0000256" key="10">
    <source>
        <dbReference type="ARBA" id="ARBA00022840"/>
    </source>
</evidence>
<keyword evidence="5 12" id="KW-0028">Amino-acid biosynthesis</keyword>
<dbReference type="InterPro" id="IPR036554">
    <property type="entry name" value="GHMP_kinase_C_sf"/>
</dbReference>
<dbReference type="InterPro" id="IPR006203">
    <property type="entry name" value="GHMP_knse_ATP-bd_CS"/>
</dbReference>
<gene>
    <name evidence="12 15" type="primary">thrB</name>
    <name evidence="15" type="ORF">CRECT_1969</name>
</gene>
<dbReference type="InterPro" id="IPR006204">
    <property type="entry name" value="GHMP_kinase_N_dom"/>
</dbReference>
<evidence type="ECO:0000313" key="16">
    <source>
        <dbReference type="Proteomes" id="UP000502377"/>
    </source>
</evidence>
<sequence>MQILVPATSANLGPGFDALGLALELHNKVEIMRANFASVSILGEGKDNALLKKNNIFLSIFNEIYLKLTGKKDTFRMIFTNQIPFSRGLGSSSAVITSAITAAYAAAGFKADKSMILNTALIYENHPDNIAPATLGGFVSSVVENGKVKSLKKPLNADIKAVVVIPDKPMSTNESRTKLPKNFTMGECVSNLSHAALLTACFFSENYELLRAAAKDVMHEQIRMQSLPELFEVRKIAYENGALLSTLSGSGSSFLNIVYAGDATNLKQKLQDKFKGFRVEILNFDNDGIKILQS</sequence>
<dbReference type="Proteomes" id="UP000502377">
    <property type="component" value="Chromosome"/>
</dbReference>
<protein>
    <recommendedName>
        <fullName evidence="4 12">Homoserine kinase</fullName>
        <shortName evidence="12">HK</shortName>
        <shortName evidence="12">HSK</shortName>
        <ecNumber evidence="3 12">2.7.1.39</ecNumber>
    </recommendedName>
</protein>
<evidence type="ECO:0000256" key="1">
    <source>
        <dbReference type="ARBA" id="ARBA00005015"/>
    </source>
</evidence>
<dbReference type="HAMAP" id="MF_00384">
    <property type="entry name" value="Homoser_kinase"/>
    <property type="match status" value="1"/>
</dbReference>
<dbReference type="UniPathway" id="UPA00050">
    <property type="reaction ID" value="UER00064"/>
</dbReference>
<dbReference type="PRINTS" id="PR00958">
    <property type="entry name" value="HOMSERKINASE"/>
</dbReference>
<evidence type="ECO:0000256" key="5">
    <source>
        <dbReference type="ARBA" id="ARBA00022605"/>
    </source>
</evidence>
<dbReference type="InterPro" id="IPR000870">
    <property type="entry name" value="Homoserine_kinase"/>
</dbReference>
<dbReference type="EMBL" id="CP012543">
    <property type="protein sequence ID" value="QCD47575.1"/>
    <property type="molecule type" value="Genomic_DNA"/>
</dbReference>
<keyword evidence="7 12" id="KW-0791">Threonine biosynthesis</keyword>
<name>A0A6G5QPD4_CAMRE</name>
<keyword evidence="6 12" id="KW-0808">Transferase</keyword>
<proteinExistence type="inferred from homology"/>
<comment type="pathway">
    <text evidence="1 12">Amino-acid biosynthesis; L-threonine biosynthesis; L-threonine from L-aspartate: step 4/5.</text>
</comment>
<dbReference type="Pfam" id="PF00288">
    <property type="entry name" value="GHMP_kinases_N"/>
    <property type="match status" value="1"/>
</dbReference>
<dbReference type="SUPFAM" id="SSF55060">
    <property type="entry name" value="GHMP Kinase, C-terminal domain"/>
    <property type="match status" value="1"/>
</dbReference>
<feature type="domain" description="GHMP kinase C-terminal" evidence="14">
    <location>
        <begin position="205"/>
        <end position="275"/>
    </location>
</feature>
<evidence type="ECO:0000256" key="4">
    <source>
        <dbReference type="ARBA" id="ARBA00017858"/>
    </source>
</evidence>
<dbReference type="EC" id="2.7.1.39" evidence="3 12"/>
<dbReference type="RefSeq" id="WP_171992724.1">
    <property type="nucleotide sequence ID" value="NZ_CP012543.1"/>
</dbReference>
<dbReference type="GO" id="GO:0009088">
    <property type="term" value="P:threonine biosynthetic process"/>
    <property type="evidence" value="ECO:0007669"/>
    <property type="project" value="UniProtKB-UniRule"/>
</dbReference>
<dbReference type="PIRSF" id="PIRSF000676">
    <property type="entry name" value="Homoser_kin"/>
    <property type="match status" value="1"/>
</dbReference>
<dbReference type="Gene3D" id="3.30.70.890">
    <property type="entry name" value="GHMP kinase, C-terminal domain"/>
    <property type="match status" value="1"/>
</dbReference>
<dbReference type="PANTHER" id="PTHR20861">
    <property type="entry name" value="HOMOSERINE/4-DIPHOSPHOCYTIDYL-2-C-METHYL-D-ERYTHRITOL KINASE"/>
    <property type="match status" value="1"/>
</dbReference>
<dbReference type="NCBIfam" id="TIGR00191">
    <property type="entry name" value="thrB"/>
    <property type="match status" value="1"/>
</dbReference>
<organism evidence="15 16">
    <name type="scientific">Campylobacter rectus</name>
    <name type="common">Wolinella recta</name>
    <dbReference type="NCBI Taxonomy" id="203"/>
    <lineage>
        <taxon>Bacteria</taxon>
        <taxon>Pseudomonadati</taxon>
        <taxon>Campylobacterota</taxon>
        <taxon>Epsilonproteobacteria</taxon>
        <taxon>Campylobacterales</taxon>
        <taxon>Campylobacteraceae</taxon>
        <taxon>Campylobacter</taxon>
    </lineage>
</organism>
<keyword evidence="10 12" id="KW-0067">ATP-binding</keyword>
<dbReference type="Pfam" id="PF08544">
    <property type="entry name" value="GHMP_kinases_C"/>
    <property type="match status" value="1"/>
</dbReference>
<dbReference type="InterPro" id="IPR014721">
    <property type="entry name" value="Ribsml_uS5_D2-typ_fold_subgr"/>
</dbReference>